<sequence>MKPEIEFWEYLPDSRDSQRGRLAGDGNFIYVIIAMSEPLSTNEGLPEFVPGSHRLQVRSVAKIFRMPTTQITLHMGWALAWTSELSYKLLQGGGGSYALLIYRKREQSLTYVLQFLVVLIMVISVRGLPLRV</sequence>
<keyword evidence="3" id="KW-1185">Reference proteome</keyword>
<organism evidence="2 3">
    <name type="scientific">Zopfia rhizophila CBS 207.26</name>
    <dbReference type="NCBI Taxonomy" id="1314779"/>
    <lineage>
        <taxon>Eukaryota</taxon>
        <taxon>Fungi</taxon>
        <taxon>Dikarya</taxon>
        <taxon>Ascomycota</taxon>
        <taxon>Pezizomycotina</taxon>
        <taxon>Dothideomycetes</taxon>
        <taxon>Dothideomycetes incertae sedis</taxon>
        <taxon>Zopfiaceae</taxon>
        <taxon>Zopfia</taxon>
    </lineage>
</organism>
<keyword evidence="1" id="KW-0472">Membrane</keyword>
<reference evidence="2" key="1">
    <citation type="journal article" date="2020" name="Stud. Mycol.">
        <title>101 Dothideomycetes genomes: a test case for predicting lifestyles and emergence of pathogens.</title>
        <authorList>
            <person name="Haridas S."/>
            <person name="Albert R."/>
            <person name="Binder M."/>
            <person name="Bloem J."/>
            <person name="Labutti K."/>
            <person name="Salamov A."/>
            <person name="Andreopoulos B."/>
            <person name="Baker S."/>
            <person name="Barry K."/>
            <person name="Bills G."/>
            <person name="Bluhm B."/>
            <person name="Cannon C."/>
            <person name="Castanera R."/>
            <person name="Culley D."/>
            <person name="Daum C."/>
            <person name="Ezra D."/>
            <person name="Gonzalez J."/>
            <person name="Henrissat B."/>
            <person name="Kuo A."/>
            <person name="Liang C."/>
            <person name="Lipzen A."/>
            <person name="Lutzoni F."/>
            <person name="Magnuson J."/>
            <person name="Mondo S."/>
            <person name="Nolan M."/>
            <person name="Ohm R."/>
            <person name="Pangilinan J."/>
            <person name="Park H.-J."/>
            <person name="Ramirez L."/>
            <person name="Alfaro M."/>
            <person name="Sun H."/>
            <person name="Tritt A."/>
            <person name="Yoshinaga Y."/>
            <person name="Zwiers L.-H."/>
            <person name="Turgeon B."/>
            <person name="Goodwin S."/>
            <person name="Spatafora J."/>
            <person name="Crous P."/>
            <person name="Grigoriev I."/>
        </authorList>
    </citation>
    <scope>NUCLEOTIDE SEQUENCE</scope>
    <source>
        <strain evidence="2">CBS 207.26</strain>
    </source>
</reference>
<proteinExistence type="predicted"/>
<dbReference type="AlphaFoldDB" id="A0A6A6EU72"/>
<evidence type="ECO:0000313" key="3">
    <source>
        <dbReference type="Proteomes" id="UP000800200"/>
    </source>
</evidence>
<name>A0A6A6EU72_9PEZI</name>
<evidence type="ECO:0000256" key="1">
    <source>
        <dbReference type="SAM" id="Phobius"/>
    </source>
</evidence>
<dbReference type="EMBL" id="ML994612">
    <property type="protein sequence ID" value="KAF2194339.1"/>
    <property type="molecule type" value="Genomic_DNA"/>
</dbReference>
<evidence type="ECO:0000313" key="2">
    <source>
        <dbReference type="EMBL" id="KAF2194339.1"/>
    </source>
</evidence>
<protein>
    <submittedName>
        <fullName evidence="2">Uncharacterized protein</fullName>
    </submittedName>
</protein>
<feature type="transmembrane region" description="Helical" evidence="1">
    <location>
        <begin position="109"/>
        <end position="128"/>
    </location>
</feature>
<keyword evidence="1" id="KW-0812">Transmembrane</keyword>
<dbReference type="Proteomes" id="UP000800200">
    <property type="component" value="Unassembled WGS sequence"/>
</dbReference>
<keyword evidence="1" id="KW-1133">Transmembrane helix</keyword>
<accession>A0A6A6EU72</accession>
<gene>
    <name evidence="2" type="ORF">K469DRAFT_196280</name>
</gene>